<evidence type="ECO:0000313" key="2">
    <source>
        <dbReference type="EMBL" id="GEU75750.1"/>
    </source>
</evidence>
<comment type="caution">
    <text evidence="2">The sequence shown here is derived from an EMBL/GenBank/DDBJ whole genome shotgun (WGS) entry which is preliminary data.</text>
</comment>
<evidence type="ECO:0008006" key="3">
    <source>
        <dbReference type="Google" id="ProtNLM"/>
    </source>
</evidence>
<organism evidence="2">
    <name type="scientific">Tanacetum cinerariifolium</name>
    <name type="common">Dalmatian daisy</name>
    <name type="synonym">Chrysanthemum cinerariifolium</name>
    <dbReference type="NCBI Taxonomy" id="118510"/>
    <lineage>
        <taxon>Eukaryota</taxon>
        <taxon>Viridiplantae</taxon>
        <taxon>Streptophyta</taxon>
        <taxon>Embryophyta</taxon>
        <taxon>Tracheophyta</taxon>
        <taxon>Spermatophyta</taxon>
        <taxon>Magnoliopsida</taxon>
        <taxon>eudicotyledons</taxon>
        <taxon>Gunneridae</taxon>
        <taxon>Pentapetalae</taxon>
        <taxon>asterids</taxon>
        <taxon>campanulids</taxon>
        <taxon>Asterales</taxon>
        <taxon>Asteraceae</taxon>
        <taxon>Asteroideae</taxon>
        <taxon>Anthemideae</taxon>
        <taxon>Anthemidinae</taxon>
        <taxon>Tanacetum</taxon>
    </lineage>
</organism>
<name>A0A6L2MPS9_TANCI</name>
<evidence type="ECO:0000256" key="1">
    <source>
        <dbReference type="SAM" id="Phobius"/>
    </source>
</evidence>
<sequence>MNIKFRGGLLGLKDFLSAVEVTAAGYGFYWWSGYDHNIPRFEFEGSKMLVSDVGKLWNEYYMLELSMVRCLSLVCTFPTEGMRSIISMGSISLEGLLPSILLLVEIIVAVVIVAVILVVVVIDAITEVVIIVVIIGVEVVVTIIGVVFVVGVSFMIKLSLMIIDLSPETVLLYQKLLKFNPVDLTDDEDPSDEDGGTGMGDSTGVSVSLGEISLEGNKSWDSTLVIVIILEMKAK</sequence>
<keyword evidence="1" id="KW-0472">Membrane</keyword>
<protein>
    <recommendedName>
        <fullName evidence="3">Transmembrane protein</fullName>
    </recommendedName>
</protein>
<dbReference type="EMBL" id="BKCJ010007142">
    <property type="protein sequence ID" value="GEU75750.1"/>
    <property type="molecule type" value="Genomic_DNA"/>
</dbReference>
<proteinExistence type="predicted"/>
<reference evidence="2" key="1">
    <citation type="journal article" date="2019" name="Sci. Rep.">
        <title>Draft genome of Tanacetum cinerariifolium, the natural source of mosquito coil.</title>
        <authorList>
            <person name="Yamashiro T."/>
            <person name="Shiraishi A."/>
            <person name="Satake H."/>
            <person name="Nakayama K."/>
        </authorList>
    </citation>
    <scope>NUCLEOTIDE SEQUENCE</scope>
</reference>
<keyword evidence="1" id="KW-1133">Transmembrane helix</keyword>
<feature type="transmembrane region" description="Helical" evidence="1">
    <location>
        <begin position="128"/>
        <end position="156"/>
    </location>
</feature>
<keyword evidence="1" id="KW-0812">Transmembrane</keyword>
<dbReference type="AlphaFoldDB" id="A0A6L2MPS9"/>
<feature type="transmembrane region" description="Helical" evidence="1">
    <location>
        <begin position="100"/>
        <end position="122"/>
    </location>
</feature>
<accession>A0A6L2MPS9</accession>
<gene>
    <name evidence="2" type="ORF">Tci_047728</name>
</gene>